<dbReference type="InterPro" id="IPR029045">
    <property type="entry name" value="ClpP/crotonase-like_dom_sf"/>
</dbReference>
<dbReference type="Pfam" id="PF00378">
    <property type="entry name" value="ECH_1"/>
    <property type="match status" value="1"/>
</dbReference>
<protein>
    <submittedName>
        <fullName evidence="1">Enoyl-CoA hydratase</fullName>
    </submittedName>
</protein>
<comment type="caution">
    <text evidence="1">The sequence shown here is derived from an EMBL/GenBank/DDBJ whole genome shotgun (WGS) entry which is preliminary data.</text>
</comment>
<dbReference type="PANTHER" id="PTHR43459">
    <property type="entry name" value="ENOYL-COA HYDRATASE"/>
    <property type="match status" value="1"/>
</dbReference>
<keyword evidence="2" id="KW-1185">Reference proteome</keyword>
<name>A0ABN7K2T7_9HYPH</name>
<evidence type="ECO:0000313" key="2">
    <source>
        <dbReference type="Proteomes" id="UP000601041"/>
    </source>
</evidence>
<dbReference type="CDD" id="cd06558">
    <property type="entry name" value="crotonase-like"/>
    <property type="match status" value="1"/>
</dbReference>
<dbReference type="EMBL" id="CABFWE030000013">
    <property type="protein sequence ID" value="CAD7053364.1"/>
    <property type="molecule type" value="Genomic_DNA"/>
</dbReference>
<proteinExistence type="predicted"/>
<dbReference type="Proteomes" id="UP000601041">
    <property type="component" value="Unassembled WGS sequence"/>
</dbReference>
<reference evidence="1 2" key="1">
    <citation type="submission" date="2020-11" db="EMBL/GenBank/DDBJ databases">
        <authorList>
            <person name="Lassalle F."/>
        </authorList>
    </citation>
    <scope>NUCLEOTIDE SEQUENCE [LARGE SCALE GENOMIC DNA]</scope>
    <source>
        <strain evidence="1 2">AB21</strain>
    </source>
</reference>
<dbReference type="Gene3D" id="3.90.226.10">
    <property type="entry name" value="2-enoyl-CoA Hydratase, Chain A, domain 1"/>
    <property type="match status" value="1"/>
</dbReference>
<accession>A0ABN7K2T7</accession>
<evidence type="ECO:0000313" key="1">
    <source>
        <dbReference type="EMBL" id="CAD7053364.1"/>
    </source>
</evidence>
<dbReference type="RefSeq" id="WP_142589624.1">
    <property type="nucleotide sequence ID" value="NZ_CABFWE030000013.1"/>
</dbReference>
<organism evidence="1 2">
    <name type="scientific">Pseudorhizobium halotolerans</name>
    <dbReference type="NCBI Taxonomy" id="1233081"/>
    <lineage>
        <taxon>Bacteria</taxon>
        <taxon>Pseudomonadati</taxon>
        <taxon>Pseudomonadota</taxon>
        <taxon>Alphaproteobacteria</taxon>
        <taxon>Hyphomicrobiales</taxon>
        <taxon>Rhizobiaceae</taxon>
        <taxon>Rhizobium/Agrobacterium group</taxon>
        <taxon>Pseudorhizobium</taxon>
    </lineage>
</organism>
<dbReference type="InterPro" id="IPR001753">
    <property type="entry name" value="Enoyl-CoA_hydra/iso"/>
</dbReference>
<gene>
    <name evidence="1" type="ORF">RHAB21_04491</name>
</gene>
<dbReference type="PANTHER" id="PTHR43459:SF1">
    <property type="entry name" value="EG:BACN32G11.4 PROTEIN"/>
    <property type="match status" value="1"/>
</dbReference>
<dbReference type="SUPFAM" id="SSF52096">
    <property type="entry name" value="ClpP/crotonase"/>
    <property type="match status" value="1"/>
</dbReference>
<sequence length="85" mass="9286">MTHREFVTVDIVTDGVAVLTLTNPPLNLTTLHTLDRLLEECGRLSADRTVRALVITGAGDRAFCAGSDIKEFASWSAPKKWSSLK</sequence>